<dbReference type="WBParaSite" id="ALUE_0000258601-mRNA-1">
    <property type="protein sequence ID" value="ALUE_0000258601-mRNA-1"/>
    <property type="gene ID" value="ALUE_0000258601"/>
</dbReference>
<sequence>WPCSPEQRFQVVHPKKREIWSYGIASESAILCKNEVSLRLASVIAKEEGWLAERMTIIAISGELEHFLTKIFF</sequence>
<dbReference type="Proteomes" id="UP000036681">
    <property type="component" value="Unplaced"/>
</dbReference>
<keyword evidence="4" id="KW-0479">Metal-binding</keyword>
<evidence type="ECO:0000256" key="4">
    <source>
        <dbReference type="ARBA" id="ARBA00022723"/>
    </source>
</evidence>
<dbReference type="GO" id="GO:0042594">
    <property type="term" value="P:response to starvation"/>
    <property type="evidence" value="ECO:0007669"/>
    <property type="project" value="TreeGrafter"/>
</dbReference>
<dbReference type="AlphaFoldDB" id="A0A0M3HM41"/>
<dbReference type="PANTHER" id="PTHR11561:SF16">
    <property type="entry name" value="PHOSPHOENOLPYRUVATE CARBOXYKINASE (GTP)"/>
    <property type="match status" value="1"/>
</dbReference>
<dbReference type="Gene3D" id="3.40.449.10">
    <property type="entry name" value="Phosphoenolpyruvate Carboxykinase, domain 1"/>
    <property type="match status" value="1"/>
</dbReference>
<dbReference type="GO" id="GO:0019543">
    <property type="term" value="P:propionate catabolic process"/>
    <property type="evidence" value="ECO:0007669"/>
    <property type="project" value="TreeGrafter"/>
</dbReference>
<dbReference type="GO" id="GO:0006094">
    <property type="term" value="P:gluconeogenesis"/>
    <property type="evidence" value="ECO:0007669"/>
    <property type="project" value="InterPro"/>
</dbReference>
<evidence type="ECO:0000256" key="3">
    <source>
        <dbReference type="ARBA" id="ARBA00012306"/>
    </source>
</evidence>
<dbReference type="GO" id="GO:0006107">
    <property type="term" value="P:oxaloacetate metabolic process"/>
    <property type="evidence" value="ECO:0007669"/>
    <property type="project" value="TreeGrafter"/>
</dbReference>
<evidence type="ECO:0000256" key="2">
    <source>
        <dbReference type="ARBA" id="ARBA00005796"/>
    </source>
</evidence>
<dbReference type="SUPFAM" id="SSF68923">
    <property type="entry name" value="PEP carboxykinase N-terminal domain"/>
    <property type="match status" value="1"/>
</dbReference>
<dbReference type="GO" id="GO:0071333">
    <property type="term" value="P:cellular response to glucose stimulus"/>
    <property type="evidence" value="ECO:0007669"/>
    <property type="project" value="TreeGrafter"/>
</dbReference>
<evidence type="ECO:0000256" key="6">
    <source>
        <dbReference type="ARBA" id="ARBA00023134"/>
    </source>
</evidence>
<dbReference type="PANTHER" id="PTHR11561">
    <property type="entry name" value="PHOSPHOENOLPYRUVATE CARBOXYKINASE"/>
    <property type="match status" value="1"/>
</dbReference>
<protein>
    <recommendedName>
        <fullName evidence="3">phosphoenolpyruvate carboxykinase (GTP)</fullName>
        <ecNumber evidence="3">4.1.1.32</ecNumber>
    </recommendedName>
</protein>
<keyword evidence="6" id="KW-0342">GTP-binding</keyword>
<dbReference type="GO" id="GO:0005525">
    <property type="term" value="F:GTP binding"/>
    <property type="evidence" value="ECO:0007669"/>
    <property type="project" value="UniProtKB-KW"/>
</dbReference>
<keyword evidence="5" id="KW-0547">Nucleotide-binding</keyword>
<evidence type="ECO:0000256" key="8">
    <source>
        <dbReference type="ARBA" id="ARBA00023239"/>
    </source>
</evidence>
<keyword evidence="10" id="KW-1185">Reference proteome</keyword>
<dbReference type="InterPro" id="IPR008209">
    <property type="entry name" value="PEP_carboxykinase_GTP"/>
</dbReference>
<dbReference type="Pfam" id="PF17297">
    <property type="entry name" value="PEPCK_N"/>
    <property type="match status" value="1"/>
</dbReference>
<proteinExistence type="inferred from homology"/>
<comment type="cofactor">
    <cofactor evidence="1">
        <name>Mn(2+)</name>
        <dbReference type="ChEBI" id="CHEBI:29035"/>
    </cofactor>
</comment>
<evidence type="ECO:0000313" key="11">
    <source>
        <dbReference type="WBParaSite" id="ALUE_0000258601-mRNA-1"/>
    </source>
</evidence>
<dbReference type="GO" id="GO:0005829">
    <property type="term" value="C:cytosol"/>
    <property type="evidence" value="ECO:0007669"/>
    <property type="project" value="TreeGrafter"/>
</dbReference>
<feature type="domain" description="Phosphoenolpyruvate carboxykinase GTP-utilising N-terminal" evidence="9">
    <location>
        <begin position="1"/>
        <end position="46"/>
    </location>
</feature>
<comment type="similarity">
    <text evidence="2">Belongs to the phosphoenolpyruvate carboxykinase [GTP] family.</text>
</comment>
<dbReference type="InterPro" id="IPR035078">
    <property type="entry name" value="PEP_carboxykinase_GTP_N"/>
</dbReference>
<dbReference type="EC" id="4.1.1.32" evidence="3"/>
<evidence type="ECO:0000256" key="5">
    <source>
        <dbReference type="ARBA" id="ARBA00022741"/>
    </source>
</evidence>
<organism evidence="10 11">
    <name type="scientific">Ascaris lumbricoides</name>
    <name type="common">Giant roundworm</name>
    <dbReference type="NCBI Taxonomy" id="6252"/>
    <lineage>
        <taxon>Eukaryota</taxon>
        <taxon>Metazoa</taxon>
        <taxon>Ecdysozoa</taxon>
        <taxon>Nematoda</taxon>
        <taxon>Chromadorea</taxon>
        <taxon>Rhabditida</taxon>
        <taxon>Spirurina</taxon>
        <taxon>Ascaridomorpha</taxon>
        <taxon>Ascaridoidea</taxon>
        <taxon>Ascarididae</taxon>
        <taxon>Ascaris</taxon>
    </lineage>
</organism>
<dbReference type="GO" id="GO:0033993">
    <property type="term" value="P:response to lipid"/>
    <property type="evidence" value="ECO:0007669"/>
    <property type="project" value="TreeGrafter"/>
</dbReference>
<dbReference type="GO" id="GO:0046327">
    <property type="term" value="P:glycerol biosynthetic process from pyruvate"/>
    <property type="evidence" value="ECO:0007669"/>
    <property type="project" value="TreeGrafter"/>
</dbReference>
<dbReference type="InterPro" id="IPR013035">
    <property type="entry name" value="PEP_carboxykinase_C"/>
</dbReference>
<name>A0A0M3HM41_ASCLU</name>
<evidence type="ECO:0000256" key="7">
    <source>
        <dbReference type="ARBA" id="ARBA00023211"/>
    </source>
</evidence>
<dbReference type="GO" id="GO:0030145">
    <property type="term" value="F:manganese ion binding"/>
    <property type="evidence" value="ECO:0007669"/>
    <property type="project" value="TreeGrafter"/>
</dbReference>
<evidence type="ECO:0000313" key="10">
    <source>
        <dbReference type="Proteomes" id="UP000036681"/>
    </source>
</evidence>
<dbReference type="Gene3D" id="3.90.228.20">
    <property type="match status" value="1"/>
</dbReference>
<dbReference type="GO" id="GO:0004613">
    <property type="term" value="F:phosphoenolpyruvate carboxykinase (GTP) activity"/>
    <property type="evidence" value="ECO:0007669"/>
    <property type="project" value="UniProtKB-EC"/>
</dbReference>
<accession>A0A0M3HM41</accession>
<keyword evidence="7" id="KW-0464">Manganese</keyword>
<evidence type="ECO:0000259" key="9">
    <source>
        <dbReference type="Pfam" id="PF17297"/>
    </source>
</evidence>
<keyword evidence="8" id="KW-0456">Lyase</keyword>
<reference evidence="11" key="1">
    <citation type="submission" date="2017-02" db="UniProtKB">
        <authorList>
            <consortium name="WormBaseParasite"/>
        </authorList>
    </citation>
    <scope>IDENTIFICATION</scope>
</reference>
<evidence type="ECO:0000256" key="1">
    <source>
        <dbReference type="ARBA" id="ARBA00001936"/>
    </source>
</evidence>
<dbReference type="InterPro" id="IPR008210">
    <property type="entry name" value="PEP_carboxykinase_N"/>
</dbReference>